<feature type="region of interest" description="Disordered" evidence="1">
    <location>
        <begin position="1"/>
        <end position="23"/>
    </location>
</feature>
<name>Q69JW1_ORYSJ</name>
<sequence>MGRVWGGLGWNGPAPNPRLLHPAPAPARRLTALALRCPAHRRVEKEGRGARGRRLACATRSPARRARTLPVALTVRRSCAACHAARPPPCEDRRDWERGEREIGGPEGRRVEREMERRTGVLATVAKE</sequence>
<accession>Q69JW1</accession>
<reference evidence="3" key="2">
    <citation type="journal article" date="2008" name="Nucleic Acids Res.">
        <title>The rice annotation project database (RAP-DB): 2008 update.</title>
        <authorList>
            <consortium name="The rice annotation project (RAP)"/>
        </authorList>
    </citation>
    <scope>GENOME REANNOTATION</scope>
    <source>
        <strain evidence="3">cv. Nipponbare</strain>
    </source>
</reference>
<feature type="region of interest" description="Disordered" evidence="1">
    <location>
        <begin position="90"/>
        <end position="116"/>
    </location>
</feature>
<proteinExistence type="predicted"/>
<gene>
    <name evidence="2" type="primary">B1342F01.11</name>
</gene>
<evidence type="ECO:0000313" key="2">
    <source>
        <dbReference type="EMBL" id="BAD34251.1"/>
    </source>
</evidence>
<dbReference type="EMBL" id="AP006070">
    <property type="protein sequence ID" value="BAD34251.1"/>
    <property type="molecule type" value="Genomic_DNA"/>
</dbReference>
<protein>
    <submittedName>
        <fullName evidence="2">Uncharacterized protein</fullName>
    </submittedName>
</protein>
<reference evidence="3" key="1">
    <citation type="journal article" date="2005" name="Nature">
        <title>The map-based sequence of the rice genome.</title>
        <authorList>
            <consortium name="International rice genome sequencing project (IRGSP)"/>
            <person name="Matsumoto T."/>
            <person name="Wu J."/>
            <person name="Kanamori H."/>
            <person name="Katayose Y."/>
            <person name="Fujisawa M."/>
            <person name="Namiki N."/>
            <person name="Mizuno H."/>
            <person name="Yamamoto K."/>
            <person name="Antonio B.A."/>
            <person name="Baba T."/>
            <person name="Sakata K."/>
            <person name="Nagamura Y."/>
            <person name="Aoki H."/>
            <person name="Arikawa K."/>
            <person name="Arita K."/>
            <person name="Bito T."/>
            <person name="Chiden Y."/>
            <person name="Fujitsuka N."/>
            <person name="Fukunaka R."/>
            <person name="Hamada M."/>
            <person name="Harada C."/>
            <person name="Hayashi A."/>
            <person name="Hijishita S."/>
            <person name="Honda M."/>
            <person name="Hosokawa S."/>
            <person name="Ichikawa Y."/>
            <person name="Idonuma A."/>
            <person name="Iijima M."/>
            <person name="Ikeda M."/>
            <person name="Ikeno M."/>
            <person name="Ito K."/>
            <person name="Ito S."/>
            <person name="Ito T."/>
            <person name="Ito Y."/>
            <person name="Ito Y."/>
            <person name="Iwabuchi A."/>
            <person name="Kamiya K."/>
            <person name="Karasawa W."/>
            <person name="Kurita K."/>
            <person name="Katagiri S."/>
            <person name="Kikuta A."/>
            <person name="Kobayashi H."/>
            <person name="Kobayashi N."/>
            <person name="Machita K."/>
            <person name="Maehara T."/>
            <person name="Masukawa M."/>
            <person name="Mizubayashi T."/>
            <person name="Mukai Y."/>
            <person name="Nagasaki H."/>
            <person name="Nagata Y."/>
            <person name="Naito S."/>
            <person name="Nakashima M."/>
            <person name="Nakama Y."/>
            <person name="Nakamichi Y."/>
            <person name="Nakamura M."/>
            <person name="Meguro A."/>
            <person name="Negishi M."/>
            <person name="Ohta I."/>
            <person name="Ohta T."/>
            <person name="Okamoto M."/>
            <person name="Ono N."/>
            <person name="Saji S."/>
            <person name="Sakaguchi M."/>
            <person name="Sakai K."/>
            <person name="Shibata M."/>
            <person name="Shimokawa T."/>
            <person name="Song J."/>
            <person name="Takazaki Y."/>
            <person name="Terasawa K."/>
            <person name="Tsugane M."/>
            <person name="Tsuji K."/>
            <person name="Ueda S."/>
            <person name="Waki K."/>
            <person name="Yamagata H."/>
            <person name="Yamamoto M."/>
            <person name="Yamamoto S."/>
            <person name="Yamane H."/>
            <person name="Yoshiki S."/>
            <person name="Yoshihara R."/>
            <person name="Yukawa K."/>
            <person name="Zhong H."/>
            <person name="Yano M."/>
            <person name="Yuan Q."/>
            <person name="Ouyang S."/>
            <person name="Liu J."/>
            <person name="Jones K.M."/>
            <person name="Gansberger K."/>
            <person name="Moffat K."/>
            <person name="Hill J."/>
            <person name="Bera J."/>
            <person name="Fadrosh D."/>
            <person name="Jin S."/>
            <person name="Johri S."/>
            <person name="Kim M."/>
            <person name="Overton L."/>
            <person name="Reardon M."/>
            <person name="Tsitrin T."/>
            <person name="Vuong H."/>
            <person name="Weaver B."/>
            <person name="Ciecko A."/>
            <person name="Tallon L."/>
            <person name="Jackson J."/>
            <person name="Pai G."/>
            <person name="Aken S.V."/>
            <person name="Utterback T."/>
            <person name="Reidmuller S."/>
            <person name="Feldblyum T."/>
            <person name="Hsiao J."/>
            <person name="Zismann V."/>
            <person name="Iobst S."/>
            <person name="de Vazeille A.R."/>
            <person name="Buell C.R."/>
            <person name="Ying K."/>
            <person name="Li Y."/>
            <person name="Lu T."/>
            <person name="Huang Y."/>
            <person name="Zhao Q."/>
            <person name="Feng Q."/>
            <person name="Zhang L."/>
            <person name="Zhu J."/>
            <person name="Weng Q."/>
            <person name="Mu J."/>
            <person name="Lu Y."/>
            <person name="Fan D."/>
            <person name="Liu Y."/>
            <person name="Guan J."/>
            <person name="Zhang Y."/>
            <person name="Yu S."/>
            <person name="Liu X."/>
            <person name="Zhang Y."/>
            <person name="Hong G."/>
            <person name="Han B."/>
            <person name="Choisne N."/>
            <person name="Demange N."/>
            <person name="Orjeda G."/>
            <person name="Samain S."/>
            <person name="Cattolico L."/>
            <person name="Pelletier E."/>
            <person name="Couloux A."/>
            <person name="Segurens B."/>
            <person name="Wincker P."/>
            <person name="D'Hont A."/>
            <person name="Scarpelli C."/>
            <person name="Weissenbach J."/>
            <person name="Salanoubat M."/>
            <person name="Quetier F."/>
            <person name="Yu Y."/>
            <person name="Kim H.R."/>
            <person name="Rambo T."/>
            <person name="Currie J."/>
            <person name="Collura K."/>
            <person name="Luo M."/>
            <person name="Yang T."/>
            <person name="Ammiraju J.S.S."/>
            <person name="Engler F."/>
            <person name="Soderlund C."/>
            <person name="Wing R.A."/>
            <person name="Palmer L.E."/>
            <person name="de la Bastide M."/>
            <person name="Spiegel L."/>
            <person name="Nascimento L."/>
            <person name="Zutavern T."/>
            <person name="O'Shaughnessy A."/>
            <person name="Dike S."/>
            <person name="Dedhia N."/>
            <person name="Preston R."/>
            <person name="Balija V."/>
            <person name="McCombie W.R."/>
            <person name="Chow T."/>
            <person name="Chen H."/>
            <person name="Chung M."/>
            <person name="Chen C."/>
            <person name="Shaw J."/>
            <person name="Wu H."/>
            <person name="Hsiao K."/>
            <person name="Chao Y."/>
            <person name="Chu M."/>
            <person name="Cheng C."/>
            <person name="Hour A."/>
            <person name="Lee P."/>
            <person name="Lin S."/>
            <person name="Lin Y."/>
            <person name="Liou J."/>
            <person name="Liu S."/>
            <person name="Hsing Y."/>
            <person name="Raghuvanshi S."/>
            <person name="Mohanty A."/>
            <person name="Bharti A.K."/>
            <person name="Gaur A."/>
            <person name="Gupta V."/>
            <person name="Kumar D."/>
            <person name="Ravi V."/>
            <person name="Vij S."/>
            <person name="Kapur A."/>
            <person name="Khurana P."/>
            <person name="Khurana P."/>
            <person name="Khurana J.P."/>
            <person name="Tyagi A.K."/>
            <person name="Gaikwad K."/>
            <person name="Singh A."/>
            <person name="Dalal V."/>
            <person name="Srivastava S."/>
            <person name="Dixit A."/>
            <person name="Pal A.K."/>
            <person name="Ghazi I.A."/>
            <person name="Yadav M."/>
            <person name="Pandit A."/>
            <person name="Bhargava A."/>
            <person name="Sureshbabu K."/>
            <person name="Batra K."/>
            <person name="Sharma T.R."/>
            <person name="Mohapatra T."/>
            <person name="Singh N.K."/>
            <person name="Messing J."/>
            <person name="Nelson A.B."/>
            <person name="Fuks G."/>
            <person name="Kavchok S."/>
            <person name="Keizer G."/>
            <person name="Linton E."/>
            <person name="Llaca V."/>
            <person name="Song R."/>
            <person name="Tanyolac B."/>
            <person name="Young S."/>
            <person name="Ho-Il K."/>
            <person name="Hahn J.H."/>
            <person name="Sangsakoo G."/>
            <person name="Vanavichit A."/>
            <person name="de Mattos Luiz.A.T."/>
            <person name="Zimmer P.D."/>
            <person name="Malone G."/>
            <person name="Dellagostin O."/>
            <person name="de Oliveira A.C."/>
            <person name="Bevan M."/>
            <person name="Bancroft I."/>
            <person name="Minx P."/>
            <person name="Cordum H."/>
            <person name="Wilson R."/>
            <person name="Cheng Z."/>
            <person name="Jin W."/>
            <person name="Jiang J."/>
            <person name="Leong S.A."/>
            <person name="Iwama H."/>
            <person name="Gojobori T."/>
            <person name="Itoh T."/>
            <person name="Niimura Y."/>
            <person name="Fujii Y."/>
            <person name="Habara T."/>
            <person name="Sakai H."/>
            <person name="Sato Y."/>
            <person name="Wilson G."/>
            <person name="Kumar K."/>
            <person name="McCouch S."/>
            <person name="Juretic N."/>
            <person name="Hoen D."/>
            <person name="Wright S."/>
            <person name="Bruskiewich R."/>
            <person name="Bureau T."/>
            <person name="Miyao A."/>
            <person name="Hirochika H."/>
            <person name="Nishikawa T."/>
            <person name="Kadowaki K."/>
            <person name="Sugiura M."/>
            <person name="Burr B."/>
            <person name="Sasaki T."/>
        </authorList>
    </citation>
    <scope>NUCLEOTIDE SEQUENCE [LARGE SCALE GENOMIC DNA]</scope>
    <source>
        <strain evidence="3">cv. Nipponbare</strain>
    </source>
</reference>
<feature type="compositionally biased region" description="Gly residues" evidence="1">
    <location>
        <begin position="1"/>
        <end position="10"/>
    </location>
</feature>
<dbReference type="Proteomes" id="UP000000763">
    <property type="component" value="Chromosome 2"/>
</dbReference>
<organism evidence="2 3">
    <name type="scientific">Oryza sativa subsp. japonica</name>
    <name type="common">Rice</name>
    <dbReference type="NCBI Taxonomy" id="39947"/>
    <lineage>
        <taxon>Eukaryota</taxon>
        <taxon>Viridiplantae</taxon>
        <taxon>Streptophyta</taxon>
        <taxon>Embryophyta</taxon>
        <taxon>Tracheophyta</taxon>
        <taxon>Spermatophyta</taxon>
        <taxon>Magnoliopsida</taxon>
        <taxon>Liliopsida</taxon>
        <taxon>Poales</taxon>
        <taxon>Poaceae</taxon>
        <taxon>BOP clade</taxon>
        <taxon>Oryzoideae</taxon>
        <taxon>Oryzeae</taxon>
        <taxon>Oryzinae</taxon>
        <taxon>Oryza</taxon>
        <taxon>Oryza sativa</taxon>
    </lineage>
</organism>
<evidence type="ECO:0000256" key="1">
    <source>
        <dbReference type="SAM" id="MobiDB-lite"/>
    </source>
</evidence>
<evidence type="ECO:0000313" key="3">
    <source>
        <dbReference type="Proteomes" id="UP000000763"/>
    </source>
</evidence>
<dbReference type="AlphaFoldDB" id="Q69JW1"/>